<dbReference type="InterPro" id="IPR058626">
    <property type="entry name" value="MdtA-like_b-barrel"/>
</dbReference>
<dbReference type="Proteomes" id="UP000464787">
    <property type="component" value="Chromosome"/>
</dbReference>
<dbReference type="InterPro" id="IPR058637">
    <property type="entry name" value="YknX-like_C"/>
</dbReference>
<dbReference type="PANTHER" id="PTHR30469:SF12">
    <property type="entry name" value="MULTIDRUG RESISTANCE PROTEIN MDTA"/>
    <property type="match status" value="1"/>
</dbReference>
<dbReference type="NCBIfam" id="NF008589">
    <property type="entry name" value="PRK11556.1"/>
    <property type="match status" value="1"/>
</dbReference>
<dbReference type="InterPro" id="IPR058624">
    <property type="entry name" value="MdtA-like_HH"/>
</dbReference>
<reference evidence="12 13" key="1">
    <citation type="submission" date="2020-01" db="EMBL/GenBank/DDBJ databases">
        <title>Genome sequencing of strain KACC 21265.</title>
        <authorList>
            <person name="Heo J."/>
            <person name="Kim S.-J."/>
            <person name="Kim J.-S."/>
            <person name="Hong S.-B."/>
            <person name="Kwon S.-W."/>
        </authorList>
    </citation>
    <scope>NUCLEOTIDE SEQUENCE [LARGE SCALE GENOMIC DNA]</scope>
    <source>
        <strain evidence="12 13">KACC 21265</strain>
    </source>
</reference>
<keyword evidence="13" id="KW-1185">Reference proteome</keyword>
<gene>
    <name evidence="12" type="ORF">GT347_17135</name>
</gene>
<dbReference type="SUPFAM" id="SSF111369">
    <property type="entry name" value="HlyD-like secretion proteins"/>
    <property type="match status" value="1"/>
</dbReference>
<evidence type="ECO:0000259" key="8">
    <source>
        <dbReference type="Pfam" id="PF25876"/>
    </source>
</evidence>
<dbReference type="PANTHER" id="PTHR30469">
    <property type="entry name" value="MULTIDRUG RESISTANCE PROTEIN MDTA"/>
    <property type="match status" value="1"/>
</dbReference>
<organism evidence="12 13">
    <name type="scientific">Xylophilus rhododendri</name>
    <dbReference type="NCBI Taxonomy" id="2697032"/>
    <lineage>
        <taxon>Bacteria</taxon>
        <taxon>Pseudomonadati</taxon>
        <taxon>Pseudomonadota</taxon>
        <taxon>Betaproteobacteria</taxon>
        <taxon>Burkholderiales</taxon>
        <taxon>Xylophilus</taxon>
    </lineage>
</organism>
<evidence type="ECO:0000256" key="7">
    <source>
        <dbReference type="SAM" id="Phobius"/>
    </source>
</evidence>
<dbReference type="Gene3D" id="2.40.420.20">
    <property type="match status" value="1"/>
</dbReference>
<evidence type="ECO:0000256" key="2">
    <source>
        <dbReference type="ARBA" id="ARBA00009477"/>
    </source>
</evidence>
<comment type="subcellular location">
    <subcellularLocation>
        <location evidence="1">Cell membrane</location>
    </subcellularLocation>
</comment>
<dbReference type="NCBIfam" id="TIGR01730">
    <property type="entry name" value="RND_mfp"/>
    <property type="match status" value="1"/>
</dbReference>
<feature type="transmembrane region" description="Helical" evidence="7">
    <location>
        <begin position="23"/>
        <end position="41"/>
    </location>
</feature>
<evidence type="ECO:0000259" key="11">
    <source>
        <dbReference type="Pfam" id="PF25989"/>
    </source>
</evidence>
<feature type="domain" description="Multidrug resistance protein MdtA-like beta-barrel" evidence="10">
    <location>
        <begin position="257"/>
        <end position="341"/>
    </location>
</feature>
<evidence type="ECO:0000256" key="1">
    <source>
        <dbReference type="ARBA" id="ARBA00004236"/>
    </source>
</evidence>
<accession>A0A857J6B8</accession>
<dbReference type="Gene3D" id="2.40.30.170">
    <property type="match status" value="1"/>
</dbReference>
<evidence type="ECO:0000256" key="6">
    <source>
        <dbReference type="SAM" id="MobiDB-lite"/>
    </source>
</evidence>
<feature type="compositionally biased region" description="Pro residues" evidence="6">
    <location>
        <begin position="495"/>
        <end position="504"/>
    </location>
</feature>
<dbReference type="GO" id="GO:1990281">
    <property type="term" value="C:efflux pump complex"/>
    <property type="evidence" value="ECO:0007669"/>
    <property type="project" value="TreeGrafter"/>
</dbReference>
<comment type="similarity">
    <text evidence="2">Belongs to the membrane fusion protein (MFP) (TC 8.A.1) family.</text>
</comment>
<sequence length="504" mass="52483">MPQPLPPETAPARPVRPRRAGRTIAVLTVLVLLAAGGGWWWKRHHDAQAAASAVPGAVPGPGMSQGPGGIGGPGARRFVGNQAQPVSVARVQRRDVKVLLQAIGTVTAQNTAVVRTKVDGELQAIRFREGDLVKAGALLAQIDPRSYQSALDQAAGGLARDQAQLKNAQIDLQRYQDLQAQDSIAKQQVDTQAALVRQLQGTVQVDQALVDAARLNLSYTKVTAPISGRLGLRQADLGNVVHAADTNGIVTITQTQPINVLFSIPEASLSQIAAKLRAGQTLPVEAWDRDRRNKLATGQVNFIDNAIDTTTGTIKLKAVFANADGALFPNQFTNVVLQTDTLHGTLAVPGAAVQRGTQGTYVYAVGEDGKVAVRKITLGPVENDWTSVQGELHAGEQVVTDGADRLRDGAQVQVIAANAAAAADAMPANNRGRGGMAQLPPEVREKLRTMSPEDRRAYIQKLREQQGGAAGAAGATPGAAPAAPAAPAAGAATPAPAPAAPAAR</sequence>
<dbReference type="Gene3D" id="1.10.287.470">
    <property type="entry name" value="Helix hairpin bin"/>
    <property type="match status" value="1"/>
</dbReference>
<proteinExistence type="inferred from homology"/>
<dbReference type="Pfam" id="PF25917">
    <property type="entry name" value="BSH_RND"/>
    <property type="match status" value="1"/>
</dbReference>
<keyword evidence="7" id="KW-0812">Transmembrane</keyword>
<feature type="region of interest" description="Disordered" evidence="6">
    <location>
        <begin position="463"/>
        <end position="504"/>
    </location>
</feature>
<evidence type="ECO:0000259" key="10">
    <source>
        <dbReference type="Pfam" id="PF25944"/>
    </source>
</evidence>
<keyword evidence="7" id="KW-1133">Transmembrane helix</keyword>
<dbReference type="Pfam" id="PF25989">
    <property type="entry name" value="YknX_C"/>
    <property type="match status" value="1"/>
</dbReference>
<keyword evidence="3" id="KW-1003">Cell membrane</keyword>
<evidence type="ECO:0000256" key="4">
    <source>
        <dbReference type="ARBA" id="ARBA00022519"/>
    </source>
</evidence>
<dbReference type="AlphaFoldDB" id="A0A857J6B8"/>
<name>A0A857J6B8_9BURK</name>
<evidence type="ECO:0000259" key="9">
    <source>
        <dbReference type="Pfam" id="PF25917"/>
    </source>
</evidence>
<dbReference type="Pfam" id="PF25876">
    <property type="entry name" value="HH_MFP_RND"/>
    <property type="match status" value="1"/>
</dbReference>
<keyword evidence="4" id="KW-0997">Cell inner membrane</keyword>
<evidence type="ECO:0000256" key="5">
    <source>
        <dbReference type="ARBA" id="ARBA00023136"/>
    </source>
</evidence>
<dbReference type="InterPro" id="IPR006143">
    <property type="entry name" value="RND_pump_MFP"/>
</dbReference>
<protein>
    <submittedName>
        <fullName evidence="12">MdtA/MuxA family multidrug efflux RND transporter periplasmic adaptor subunit</fullName>
    </submittedName>
</protein>
<dbReference type="GO" id="GO:0015562">
    <property type="term" value="F:efflux transmembrane transporter activity"/>
    <property type="evidence" value="ECO:0007669"/>
    <property type="project" value="TreeGrafter"/>
</dbReference>
<evidence type="ECO:0000313" key="12">
    <source>
        <dbReference type="EMBL" id="QHI99544.1"/>
    </source>
</evidence>
<feature type="domain" description="Multidrug resistance protein MdtA-like alpha-helical hairpin" evidence="8">
    <location>
        <begin position="151"/>
        <end position="220"/>
    </location>
</feature>
<evidence type="ECO:0000313" key="13">
    <source>
        <dbReference type="Proteomes" id="UP000464787"/>
    </source>
</evidence>
<feature type="domain" description="Multidrug resistance protein MdtA-like barrel-sandwich hybrid" evidence="9">
    <location>
        <begin position="110"/>
        <end position="253"/>
    </location>
</feature>
<dbReference type="EMBL" id="CP047650">
    <property type="protein sequence ID" value="QHI99544.1"/>
    <property type="molecule type" value="Genomic_DNA"/>
</dbReference>
<dbReference type="RefSeq" id="WP_160553356.1">
    <property type="nucleotide sequence ID" value="NZ_CP047650.1"/>
</dbReference>
<feature type="compositionally biased region" description="Low complexity" evidence="6">
    <location>
        <begin position="472"/>
        <end position="494"/>
    </location>
</feature>
<dbReference type="Gene3D" id="2.40.50.100">
    <property type="match status" value="1"/>
</dbReference>
<dbReference type="KEGG" id="xyk:GT347_17135"/>
<feature type="domain" description="YknX-like C-terminal permuted SH3-like" evidence="11">
    <location>
        <begin position="346"/>
        <end position="414"/>
    </location>
</feature>
<evidence type="ECO:0000256" key="3">
    <source>
        <dbReference type="ARBA" id="ARBA00022475"/>
    </source>
</evidence>
<dbReference type="Pfam" id="PF25944">
    <property type="entry name" value="Beta-barrel_RND"/>
    <property type="match status" value="1"/>
</dbReference>
<keyword evidence="5 7" id="KW-0472">Membrane</keyword>
<dbReference type="InterPro" id="IPR058625">
    <property type="entry name" value="MdtA-like_BSH"/>
</dbReference>